<reference evidence="1" key="1">
    <citation type="submission" date="2014-09" db="EMBL/GenBank/DDBJ databases">
        <authorList>
            <person name="Magalhaes I.L.F."/>
            <person name="Oliveira U."/>
            <person name="Santos F.R."/>
            <person name="Vidigal T.H.D.A."/>
            <person name="Brescovit A.D."/>
            <person name="Santos A.J."/>
        </authorList>
    </citation>
    <scope>NUCLEOTIDE SEQUENCE</scope>
    <source>
        <tissue evidence="1">Shoot tissue taken approximately 20 cm above the soil surface</tissue>
    </source>
</reference>
<dbReference type="AlphaFoldDB" id="A0A0A9HTR9"/>
<sequence>MDDSLDVAHQHIRCTTPLGIIVQSGSVGHLINMNSSP</sequence>
<reference evidence="1" key="2">
    <citation type="journal article" date="2015" name="Data Brief">
        <title>Shoot transcriptome of the giant reed, Arundo donax.</title>
        <authorList>
            <person name="Barrero R.A."/>
            <person name="Guerrero F.D."/>
            <person name="Moolhuijzen P."/>
            <person name="Goolsby J.A."/>
            <person name="Tidwell J."/>
            <person name="Bellgard S.E."/>
            <person name="Bellgard M.I."/>
        </authorList>
    </citation>
    <scope>NUCLEOTIDE SEQUENCE</scope>
    <source>
        <tissue evidence="1">Shoot tissue taken approximately 20 cm above the soil surface</tissue>
    </source>
</reference>
<protein>
    <submittedName>
        <fullName evidence="1">Uncharacterized protein</fullName>
    </submittedName>
</protein>
<dbReference type="EMBL" id="GBRH01158677">
    <property type="protein sequence ID" value="JAE39219.1"/>
    <property type="molecule type" value="Transcribed_RNA"/>
</dbReference>
<evidence type="ECO:0000313" key="1">
    <source>
        <dbReference type="EMBL" id="JAE39219.1"/>
    </source>
</evidence>
<accession>A0A0A9HTR9</accession>
<name>A0A0A9HTR9_ARUDO</name>
<proteinExistence type="predicted"/>
<organism evidence="1">
    <name type="scientific">Arundo donax</name>
    <name type="common">Giant reed</name>
    <name type="synonym">Donax arundinaceus</name>
    <dbReference type="NCBI Taxonomy" id="35708"/>
    <lineage>
        <taxon>Eukaryota</taxon>
        <taxon>Viridiplantae</taxon>
        <taxon>Streptophyta</taxon>
        <taxon>Embryophyta</taxon>
        <taxon>Tracheophyta</taxon>
        <taxon>Spermatophyta</taxon>
        <taxon>Magnoliopsida</taxon>
        <taxon>Liliopsida</taxon>
        <taxon>Poales</taxon>
        <taxon>Poaceae</taxon>
        <taxon>PACMAD clade</taxon>
        <taxon>Arundinoideae</taxon>
        <taxon>Arundineae</taxon>
        <taxon>Arundo</taxon>
    </lineage>
</organism>